<protein>
    <submittedName>
        <fullName evidence="2">Uncharacterized protein</fullName>
    </submittedName>
</protein>
<dbReference type="EMBL" id="MFNE01000039">
    <property type="protein sequence ID" value="OGG94326.1"/>
    <property type="molecule type" value="Genomic_DNA"/>
</dbReference>
<proteinExistence type="predicted"/>
<name>A0A1F6G883_9PROT</name>
<reference evidence="2 3" key="1">
    <citation type="journal article" date="2016" name="Nat. Commun.">
        <title>Thousands of microbial genomes shed light on interconnected biogeochemical processes in an aquifer system.</title>
        <authorList>
            <person name="Anantharaman K."/>
            <person name="Brown C.T."/>
            <person name="Hug L.A."/>
            <person name="Sharon I."/>
            <person name="Castelle C.J."/>
            <person name="Probst A.J."/>
            <person name="Thomas B.C."/>
            <person name="Singh A."/>
            <person name="Wilkins M.J."/>
            <person name="Karaoz U."/>
            <person name="Brodie E.L."/>
            <person name="Williams K.H."/>
            <person name="Hubbard S.S."/>
            <person name="Banfield J.F."/>
        </authorList>
    </citation>
    <scope>NUCLEOTIDE SEQUENCE [LARGE SCALE GENOMIC DNA]</scope>
</reference>
<dbReference type="Proteomes" id="UP000178449">
    <property type="component" value="Unassembled WGS sequence"/>
</dbReference>
<organism evidence="2 3">
    <name type="scientific">Candidatus Lambdaproteobacteria bacterium RIFOXYD2_FULL_50_16</name>
    <dbReference type="NCBI Taxonomy" id="1817772"/>
    <lineage>
        <taxon>Bacteria</taxon>
        <taxon>Pseudomonadati</taxon>
        <taxon>Pseudomonadota</taxon>
        <taxon>Candidatus Lambdaproteobacteria</taxon>
    </lineage>
</organism>
<accession>A0A1F6G883</accession>
<evidence type="ECO:0000313" key="3">
    <source>
        <dbReference type="Proteomes" id="UP000178449"/>
    </source>
</evidence>
<dbReference type="AlphaFoldDB" id="A0A1F6G883"/>
<sequence>MKRHLWLLPLLLFLFAFSAQAEEDWEKVDSTKDAGYSALSKEGKLKHALRAEYRAHGRYYKNAQAKIADLVVGWYEAKDWDNIKTFCGNHLHPTAETDELFKKGKGGAFYHTQWFSDQVAKKVGEIGMTAEYEAFKNKLRDETITCFIVAGAVANNFIWFCENPSPEVYQHLKEIKAAAEEVFGRDTVVCERLIKEAQFSK</sequence>
<evidence type="ECO:0000256" key="1">
    <source>
        <dbReference type="SAM" id="SignalP"/>
    </source>
</evidence>
<feature type="signal peptide" evidence="1">
    <location>
        <begin position="1"/>
        <end position="21"/>
    </location>
</feature>
<comment type="caution">
    <text evidence="2">The sequence shown here is derived from an EMBL/GenBank/DDBJ whole genome shotgun (WGS) entry which is preliminary data.</text>
</comment>
<keyword evidence="1" id="KW-0732">Signal</keyword>
<gene>
    <name evidence="2" type="ORF">A2527_00545</name>
</gene>
<dbReference type="STRING" id="1817772.A2527_00545"/>
<feature type="chain" id="PRO_5009524532" evidence="1">
    <location>
        <begin position="22"/>
        <end position="201"/>
    </location>
</feature>
<evidence type="ECO:0000313" key="2">
    <source>
        <dbReference type="EMBL" id="OGG94326.1"/>
    </source>
</evidence>